<dbReference type="PROSITE" id="PS50896">
    <property type="entry name" value="LISH"/>
    <property type="match status" value="1"/>
</dbReference>
<dbReference type="InterPro" id="IPR013083">
    <property type="entry name" value="Znf_RING/FYVE/PHD"/>
</dbReference>
<dbReference type="InterPro" id="IPR006595">
    <property type="entry name" value="CTLH_C"/>
</dbReference>
<evidence type="ECO:0000256" key="3">
    <source>
        <dbReference type="ARBA" id="ARBA00022723"/>
    </source>
</evidence>
<dbReference type="Pfam" id="PF13445">
    <property type="entry name" value="zf-RING_UBOX"/>
    <property type="match status" value="1"/>
</dbReference>
<protein>
    <submittedName>
        <fullName evidence="10">Uncharacterized protein</fullName>
    </submittedName>
</protein>
<evidence type="ECO:0000256" key="2">
    <source>
        <dbReference type="ARBA" id="ARBA00022490"/>
    </source>
</evidence>
<dbReference type="InterPro" id="IPR044063">
    <property type="entry name" value="ZF_RING_GID"/>
</dbReference>
<dbReference type="Pfam" id="PF10607">
    <property type="entry name" value="CTLH"/>
    <property type="match status" value="1"/>
</dbReference>
<dbReference type="GO" id="GO:0034657">
    <property type="term" value="C:GID complex"/>
    <property type="evidence" value="ECO:0007669"/>
    <property type="project" value="TreeGrafter"/>
</dbReference>
<keyword evidence="4 6" id="KW-0863">Zinc-finger</keyword>
<comment type="caution">
    <text evidence="10">The sequence shown here is derived from an EMBL/GenBank/DDBJ whole genome shotgun (WGS) entry which is preliminary data.</text>
</comment>
<dbReference type="InterPro" id="IPR013144">
    <property type="entry name" value="CRA_dom"/>
</dbReference>
<keyword evidence="2" id="KW-0963">Cytoplasm</keyword>
<evidence type="ECO:0000256" key="6">
    <source>
        <dbReference type="PROSITE-ProRule" id="PRU01215"/>
    </source>
</evidence>
<dbReference type="PANTHER" id="PTHR12170:SF3">
    <property type="entry name" value="GH10162P"/>
    <property type="match status" value="1"/>
</dbReference>
<name>A0A835RH55_VANPL</name>
<dbReference type="SMART" id="SM00757">
    <property type="entry name" value="CRA"/>
    <property type="match status" value="1"/>
</dbReference>
<reference evidence="10 11" key="1">
    <citation type="journal article" date="2020" name="Nat. Food">
        <title>A phased Vanilla planifolia genome enables genetic improvement of flavour and production.</title>
        <authorList>
            <person name="Hasing T."/>
            <person name="Tang H."/>
            <person name="Brym M."/>
            <person name="Khazi F."/>
            <person name="Huang T."/>
            <person name="Chambers A.H."/>
        </authorList>
    </citation>
    <scope>NUCLEOTIDE SEQUENCE [LARGE SCALE GENOMIC DNA]</scope>
    <source>
        <tissue evidence="10">Leaf</tissue>
    </source>
</reference>
<proteinExistence type="predicted"/>
<dbReference type="OrthoDB" id="5365701at2759"/>
<dbReference type="GO" id="GO:0005634">
    <property type="term" value="C:nucleus"/>
    <property type="evidence" value="ECO:0007669"/>
    <property type="project" value="TreeGrafter"/>
</dbReference>
<dbReference type="AlphaFoldDB" id="A0A835RH55"/>
<dbReference type="PROSITE" id="PS51867">
    <property type="entry name" value="ZF_RING_GID"/>
    <property type="match status" value="1"/>
</dbReference>
<dbReference type="SUPFAM" id="SSF57850">
    <property type="entry name" value="RING/U-box"/>
    <property type="match status" value="1"/>
</dbReference>
<dbReference type="PROSITE" id="PS50897">
    <property type="entry name" value="CTLH"/>
    <property type="match status" value="1"/>
</dbReference>
<gene>
    <name evidence="10" type="ORF">HPP92_007705</name>
</gene>
<dbReference type="GO" id="GO:0061630">
    <property type="term" value="F:ubiquitin protein ligase activity"/>
    <property type="evidence" value="ECO:0007669"/>
    <property type="project" value="InterPro"/>
</dbReference>
<dbReference type="InterPro" id="IPR045098">
    <property type="entry name" value="Fyv10_fam"/>
</dbReference>
<feature type="domain" description="RING-Gid-type" evidence="9">
    <location>
        <begin position="566"/>
        <end position="609"/>
    </location>
</feature>
<keyword evidence="11" id="KW-1185">Reference proteome</keyword>
<organism evidence="10 11">
    <name type="scientific">Vanilla planifolia</name>
    <name type="common">Vanilla</name>
    <dbReference type="NCBI Taxonomy" id="51239"/>
    <lineage>
        <taxon>Eukaryota</taxon>
        <taxon>Viridiplantae</taxon>
        <taxon>Streptophyta</taxon>
        <taxon>Embryophyta</taxon>
        <taxon>Tracheophyta</taxon>
        <taxon>Spermatophyta</taxon>
        <taxon>Magnoliopsida</taxon>
        <taxon>Liliopsida</taxon>
        <taxon>Asparagales</taxon>
        <taxon>Orchidaceae</taxon>
        <taxon>Vanilloideae</taxon>
        <taxon>Vanilleae</taxon>
        <taxon>Vanilla</taxon>
    </lineage>
</organism>
<feature type="region of interest" description="Disordered" evidence="7">
    <location>
        <begin position="106"/>
        <end position="126"/>
    </location>
</feature>
<evidence type="ECO:0000313" key="11">
    <source>
        <dbReference type="Proteomes" id="UP000636800"/>
    </source>
</evidence>
<dbReference type="Proteomes" id="UP000636800">
    <property type="component" value="Chromosome 3"/>
</dbReference>
<evidence type="ECO:0000259" key="9">
    <source>
        <dbReference type="PROSITE" id="PS51867"/>
    </source>
</evidence>
<evidence type="ECO:0000313" key="10">
    <source>
        <dbReference type="EMBL" id="KAG0488894.1"/>
    </source>
</evidence>
<keyword evidence="5" id="KW-0862">Zinc</keyword>
<dbReference type="GO" id="GO:0043161">
    <property type="term" value="P:proteasome-mediated ubiquitin-dependent protein catabolic process"/>
    <property type="evidence" value="ECO:0007669"/>
    <property type="project" value="InterPro"/>
</dbReference>
<dbReference type="GO" id="GO:0008270">
    <property type="term" value="F:zinc ion binding"/>
    <property type="evidence" value="ECO:0007669"/>
    <property type="project" value="UniProtKB-KW"/>
</dbReference>
<dbReference type="FunFam" id="3.30.40.10:FF:000143">
    <property type="entry name" value="Regulator of gluconeogenesis Rmd5"/>
    <property type="match status" value="1"/>
</dbReference>
<dbReference type="CDD" id="cd16652">
    <property type="entry name" value="dRING_Rmd5p-like"/>
    <property type="match status" value="1"/>
</dbReference>
<dbReference type="EMBL" id="JADCNL010000003">
    <property type="protein sequence ID" value="KAG0488894.1"/>
    <property type="molecule type" value="Genomic_DNA"/>
</dbReference>
<evidence type="ECO:0000256" key="5">
    <source>
        <dbReference type="ARBA" id="ARBA00022833"/>
    </source>
</evidence>
<dbReference type="InterPro" id="IPR006594">
    <property type="entry name" value="LisH"/>
</dbReference>
<comment type="subcellular location">
    <subcellularLocation>
        <location evidence="1">Cytoplasm</location>
    </subcellularLocation>
</comment>
<evidence type="ECO:0000259" key="8">
    <source>
        <dbReference type="PROSITE" id="PS50897"/>
    </source>
</evidence>
<dbReference type="PANTHER" id="PTHR12170">
    <property type="entry name" value="MACROPHAGE ERYTHROBLAST ATTACHER-RELATED"/>
    <property type="match status" value="1"/>
</dbReference>
<dbReference type="Gene3D" id="3.30.40.10">
    <property type="entry name" value="Zinc/RING finger domain, C3HC4 (zinc finger)"/>
    <property type="match status" value="1"/>
</dbReference>
<dbReference type="InterPro" id="IPR037683">
    <property type="entry name" value="Rmd5_dRing"/>
</dbReference>
<evidence type="ECO:0000256" key="1">
    <source>
        <dbReference type="ARBA" id="ARBA00004496"/>
    </source>
</evidence>
<feature type="zinc finger region" description="RING-Gid-type" evidence="6">
    <location>
        <begin position="566"/>
        <end position="609"/>
    </location>
</feature>
<dbReference type="InterPro" id="IPR024964">
    <property type="entry name" value="CTLH/CRA"/>
</dbReference>
<dbReference type="InterPro" id="IPR027370">
    <property type="entry name" value="Znf-RING_euk"/>
</dbReference>
<evidence type="ECO:0000256" key="4">
    <source>
        <dbReference type="ARBA" id="ARBA00022771"/>
    </source>
</evidence>
<dbReference type="SMART" id="SM00668">
    <property type="entry name" value="CTLH"/>
    <property type="match status" value="1"/>
</dbReference>
<sequence length="623" mass="70608">MDKHKKFHHTLLKIYFPPTPLTMLDSQDPDAQVDPVQVPHMETQLDFDRGMNWKKIPNVADGNITLTKLLFWKPELDRTENGCCSNAPDPVTQKLTRAQRKRIKKRKLKEAASTRRKTIGPLPPPVFAIMAPRSPPSAVPVTGVAGLRKPIHPTSVYTPSGPKLLPSLLLYGPFTSRPFAHSTPPRFSSNPLSWGRKSFTCIPLLPTTVQPPPRRRIRRLHLPVPYPRRYRSLCKSTFMELSSLKDAFERVAKKQKLSSSRNQELIEKITQEIQVTLMKIQSTDAGAGLFNQISLLNELNTKLCGMASLNLLEGSQKELNIALSKYAKALEKNFNPDISKAYGSMSFDLHIVNQIIASHFYRLGLFDLGDCFVKESHETDGHEMKSLFLEMYRILEAMRSRDVGPALAWATMQSQRLLDNGSSLELKLHQLQFLEKLHKCERKEALSYARTYLAPFASMHKLEIQKLMTCLLWAGRLDQSPYAEFMSDTHWEKITDEFTEQFCSLLGQSHESPLNVVITAGVQGLPTLLKLANVMAAKKQEWQTMKQLPVPVDLGREFQFHSVFVCPVLREQGSEENPPMLMPCGHVLSKQSIAKLSKSSTRPFKCPYCPLEATVPQCKQLHF</sequence>
<keyword evidence="3" id="KW-0479">Metal-binding</keyword>
<accession>A0A835RH55</accession>
<feature type="compositionally biased region" description="Basic residues" evidence="7">
    <location>
        <begin position="106"/>
        <end position="118"/>
    </location>
</feature>
<feature type="domain" description="CTLH" evidence="8">
    <location>
        <begin position="388"/>
        <end position="444"/>
    </location>
</feature>
<dbReference type="GO" id="GO:0005737">
    <property type="term" value="C:cytoplasm"/>
    <property type="evidence" value="ECO:0007669"/>
    <property type="project" value="UniProtKB-SubCell"/>
</dbReference>
<evidence type="ECO:0000256" key="7">
    <source>
        <dbReference type="SAM" id="MobiDB-lite"/>
    </source>
</evidence>